<keyword evidence="4" id="KW-0813">Transport</keyword>
<evidence type="ECO:0000256" key="1">
    <source>
        <dbReference type="SAM" id="MobiDB-lite"/>
    </source>
</evidence>
<dbReference type="InterPro" id="IPR058603">
    <property type="entry name" value="DUF8167_2nd"/>
</dbReference>
<dbReference type="Proteomes" id="UP001596447">
    <property type="component" value="Unassembled WGS sequence"/>
</dbReference>
<proteinExistence type="predicted"/>
<keyword evidence="2" id="KW-0812">Transmembrane</keyword>
<keyword evidence="2" id="KW-0472">Membrane</keyword>
<keyword evidence="4" id="KW-0407">Ion channel</keyword>
<dbReference type="InterPro" id="IPR058480">
    <property type="entry name" value="DUF8167_N"/>
</dbReference>
<dbReference type="RefSeq" id="WP_279528327.1">
    <property type="nucleotide sequence ID" value="NZ_CP122312.1"/>
</dbReference>
<evidence type="ECO:0000313" key="4">
    <source>
        <dbReference type="EMBL" id="MFC7201585.1"/>
    </source>
</evidence>
<keyword evidence="4" id="KW-0406">Ion transport</keyword>
<organism evidence="4 5">
    <name type="scientific">Halospeciosus flavus</name>
    <dbReference type="NCBI Taxonomy" id="3032283"/>
    <lineage>
        <taxon>Archaea</taxon>
        <taxon>Methanobacteriati</taxon>
        <taxon>Methanobacteriota</taxon>
        <taxon>Stenosarchaea group</taxon>
        <taxon>Halobacteria</taxon>
        <taxon>Halobacteriales</taxon>
        <taxon>Halobacteriaceae</taxon>
        <taxon>Halospeciosus</taxon>
    </lineage>
</organism>
<feature type="transmembrane region" description="Helical" evidence="2">
    <location>
        <begin position="15"/>
        <end position="35"/>
    </location>
</feature>
<reference evidence="4 5" key="1">
    <citation type="journal article" date="2019" name="Int. J. Syst. Evol. Microbiol.">
        <title>The Global Catalogue of Microorganisms (GCM) 10K type strain sequencing project: providing services to taxonomists for standard genome sequencing and annotation.</title>
        <authorList>
            <consortium name="The Broad Institute Genomics Platform"/>
            <consortium name="The Broad Institute Genome Sequencing Center for Infectious Disease"/>
            <person name="Wu L."/>
            <person name="Ma J."/>
        </authorList>
    </citation>
    <scope>NUCLEOTIDE SEQUENCE [LARGE SCALE GENOMIC DNA]</scope>
    <source>
        <strain evidence="4 5">XZGYJ-43</strain>
    </source>
</reference>
<evidence type="ECO:0000313" key="5">
    <source>
        <dbReference type="Proteomes" id="UP001596447"/>
    </source>
</evidence>
<dbReference type="PROSITE" id="PS51202">
    <property type="entry name" value="RCK_C"/>
    <property type="match status" value="1"/>
</dbReference>
<evidence type="ECO:0000256" key="2">
    <source>
        <dbReference type="SAM" id="Phobius"/>
    </source>
</evidence>
<dbReference type="InterPro" id="IPR036721">
    <property type="entry name" value="RCK_C_sf"/>
</dbReference>
<keyword evidence="2" id="KW-1133">Transmembrane helix</keyword>
<evidence type="ECO:0000259" key="3">
    <source>
        <dbReference type="PROSITE" id="PS51202"/>
    </source>
</evidence>
<gene>
    <name evidence="4" type="ORF">ACFQJ9_19600</name>
</gene>
<keyword evidence="5" id="KW-1185">Reference proteome</keyword>
<dbReference type="EMBL" id="JBHTAR010000011">
    <property type="protein sequence ID" value="MFC7201585.1"/>
    <property type="molecule type" value="Genomic_DNA"/>
</dbReference>
<dbReference type="Pfam" id="PF26502">
    <property type="entry name" value="DUF8167_2nd"/>
    <property type="match status" value="1"/>
</dbReference>
<accession>A0ABD5Z8M0</accession>
<dbReference type="AlphaFoldDB" id="A0ABD5Z8M0"/>
<protein>
    <submittedName>
        <fullName evidence="4">Potassium channel family protein</fullName>
    </submittedName>
</protein>
<dbReference type="SUPFAM" id="SSF116726">
    <property type="entry name" value="TrkA C-terminal domain-like"/>
    <property type="match status" value="1"/>
</dbReference>
<feature type="region of interest" description="Disordered" evidence="1">
    <location>
        <begin position="252"/>
        <end position="307"/>
    </location>
</feature>
<dbReference type="Pfam" id="PF02080">
    <property type="entry name" value="TrkA_C"/>
    <property type="match status" value="1"/>
</dbReference>
<dbReference type="Pfam" id="PF26503">
    <property type="entry name" value="DUF8167_3rd"/>
    <property type="match status" value="1"/>
</dbReference>
<feature type="transmembrane region" description="Helical" evidence="2">
    <location>
        <begin position="71"/>
        <end position="91"/>
    </location>
</feature>
<dbReference type="Gene3D" id="3.30.70.1450">
    <property type="entry name" value="Regulator of K+ conductance, C-terminal domain"/>
    <property type="match status" value="1"/>
</dbReference>
<dbReference type="InterPro" id="IPR058604">
    <property type="entry name" value="DUF8167_3rd"/>
</dbReference>
<feature type="transmembrane region" description="Helical" evidence="2">
    <location>
        <begin position="42"/>
        <end position="65"/>
    </location>
</feature>
<name>A0ABD5Z8M0_9EURY</name>
<dbReference type="Pfam" id="PF26501">
    <property type="entry name" value="DUF8167"/>
    <property type="match status" value="1"/>
</dbReference>
<dbReference type="GO" id="GO:0034220">
    <property type="term" value="P:monoatomic ion transmembrane transport"/>
    <property type="evidence" value="ECO:0007669"/>
    <property type="project" value="UniProtKB-KW"/>
</dbReference>
<comment type="caution">
    <text evidence="4">The sequence shown here is derived from an EMBL/GenBank/DDBJ whole genome shotgun (WGS) entry which is preliminary data.</text>
</comment>
<feature type="domain" description="RCK C-terminal" evidence="3">
    <location>
        <begin position="340"/>
        <end position="424"/>
    </location>
</feature>
<dbReference type="InterPro" id="IPR006037">
    <property type="entry name" value="RCK_C"/>
</dbReference>
<sequence>MVSDTFVPVQVLKGIYLGLVAGIVPALVAFAFGFLFKYVTGLTIPALGVVVLSVAIAGVNGGLMAFTTPEIVRSVTLITALTVVLMLSFYTHAQGDKLGAKLPKRISLRSLRERKLSADVVEFVGSRGQVTVSVVGDVADVEGYPPLPEDLRTKIREAEWSFPADLPLAELEQRFEDRLTSEFDVADAHVTIDERARATVQAAPPMSGVSKRVPAGKRAVSVDALVPTGLARGDTVTVLTPESAVSGTVVSAKSTIQKKEKKATTGAGTSGGGDGSSPGEPELRSDGGEVVEAPVTPRAPTTTGGEGRITVAVDRSDAEALLDAPEGRVVVTARGTRREYELVTLLRRAGQRLRRVTVGSGGPLDDVTIGETGVRETYGVVVLAVRHEGEWTMAPRGDTRIAAGDDLFVVGSREAGRAFEEAVV</sequence>